<feature type="region of interest" description="Disordered" evidence="1">
    <location>
        <begin position="1"/>
        <end position="82"/>
    </location>
</feature>
<dbReference type="RefSeq" id="WP_129172557.1">
    <property type="nucleotide sequence ID" value="NZ_JACCBI010000001.1"/>
</dbReference>
<sequence length="161" mass="17243">MNAPAPSDGVDPRFDPRFQRGGSGAPPPPSPHVSLQRLDRTVTDDASEPVTPPESSRRDDPPTPETPAPEVTAPEASSPGATRPDVRWLIGAALACALAIVGGAWWMWELVNSRTRYVDSPESYAWHELASRVSSAFVEAGIVGLIGVVVAWAIVERRVRA</sequence>
<feature type="transmembrane region" description="Helical" evidence="2">
    <location>
        <begin position="136"/>
        <end position="155"/>
    </location>
</feature>
<keyword evidence="2" id="KW-0812">Transmembrane</keyword>
<comment type="caution">
    <text evidence="4">The sequence shown here is derived from an EMBL/GenBank/DDBJ whole genome shotgun (WGS) entry which is preliminary data.</text>
</comment>
<protein>
    <submittedName>
        <fullName evidence="3">Putative outer membrane lipoprotein</fullName>
    </submittedName>
</protein>
<proteinExistence type="predicted"/>
<keyword evidence="2" id="KW-1133">Transmembrane helix</keyword>
<reference evidence="3 6" key="2">
    <citation type="submission" date="2020-07" db="EMBL/GenBank/DDBJ databases">
        <title>Sequencing the genomes of 1000 actinobacteria strains.</title>
        <authorList>
            <person name="Klenk H.-P."/>
        </authorList>
    </citation>
    <scope>NUCLEOTIDE SEQUENCE [LARGE SCALE GENOMIC DNA]</scope>
    <source>
        <strain evidence="3 6">DSM 23870</strain>
    </source>
</reference>
<dbReference type="AlphaFoldDB" id="A0A4Q2MDY6"/>
<reference evidence="4 5" key="1">
    <citation type="submission" date="2019-01" db="EMBL/GenBank/DDBJ databases">
        <title>Agromyces.</title>
        <authorList>
            <person name="Li J."/>
        </authorList>
    </citation>
    <scope>NUCLEOTIDE SEQUENCE [LARGE SCALE GENOMIC DNA]</scope>
    <source>
        <strain evidence="4 5">DSM 23870</strain>
    </source>
</reference>
<keyword evidence="2" id="KW-0472">Membrane</keyword>
<evidence type="ECO:0000313" key="4">
    <source>
        <dbReference type="EMBL" id="RXZ88292.1"/>
    </source>
</evidence>
<evidence type="ECO:0000313" key="6">
    <source>
        <dbReference type="Proteomes" id="UP000581087"/>
    </source>
</evidence>
<accession>A0A4Q2MDY6</accession>
<evidence type="ECO:0000256" key="1">
    <source>
        <dbReference type="SAM" id="MobiDB-lite"/>
    </source>
</evidence>
<keyword evidence="3" id="KW-0449">Lipoprotein</keyword>
<name>A0A4Q2MDY6_9MICO</name>
<organism evidence="4 5">
    <name type="scientific">Agromyces atrinae</name>
    <dbReference type="NCBI Taxonomy" id="592376"/>
    <lineage>
        <taxon>Bacteria</taxon>
        <taxon>Bacillati</taxon>
        <taxon>Actinomycetota</taxon>
        <taxon>Actinomycetes</taxon>
        <taxon>Micrococcales</taxon>
        <taxon>Microbacteriaceae</taxon>
        <taxon>Agromyces</taxon>
    </lineage>
</organism>
<dbReference type="Proteomes" id="UP000581087">
    <property type="component" value="Unassembled WGS sequence"/>
</dbReference>
<evidence type="ECO:0000256" key="2">
    <source>
        <dbReference type="SAM" id="Phobius"/>
    </source>
</evidence>
<gene>
    <name evidence="3" type="ORF">BJ972_002004</name>
    <name evidence="4" type="ORF">ESP50_03710</name>
</gene>
<keyword evidence="5" id="KW-1185">Reference proteome</keyword>
<feature type="transmembrane region" description="Helical" evidence="2">
    <location>
        <begin position="88"/>
        <end position="108"/>
    </location>
</feature>
<feature type="compositionally biased region" description="Low complexity" evidence="1">
    <location>
        <begin position="68"/>
        <end position="79"/>
    </location>
</feature>
<evidence type="ECO:0000313" key="3">
    <source>
        <dbReference type="EMBL" id="NYD67485.1"/>
    </source>
</evidence>
<dbReference type="EMBL" id="JACCBI010000001">
    <property type="protein sequence ID" value="NYD67485.1"/>
    <property type="molecule type" value="Genomic_DNA"/>
</dbReference>
<dbReference type="EMBL" id="SDPM01000001">
    <property type="protein sequence ID" value="RXZ88292.1"/>
    <property type="molecule type" value="Genomic_DNA"/>
</dbReference>
<evidence type="ECO:0000313" key="5">
    <source>
        <dbReference type="Proteomes" id="UP000292686"/>
    </source>
</evidence>
<dbReference type="Proteomes" id="UP000292686">
    <property type="component" value="Unassembled WGS sequence"/>
</dbReference>